<feature type="region of interest" description="Disordered" evidence="1">
    <location>
        <begin position="1"/>
        <end position="44"/>
    </location>
</feature>
<proteinExistence type="predicted"/>
<evidence type="ECO:0000313" key="2">
    <source>
        <dbReference type="Proteomes" id="UP000887575"/>
    </source>
</evidence>
<organism evidence="2 3">
    <name type="scientific">Mesorhabditis belari</name>
    <dbReference type="NCBI Taxonomy" id="2138241"/>
    <lineage>
        <taxon>Eukaryota</taxon>
        <taxon>Metazoa</taxon>
        <taxon>Ecdysozoa</taxon>
        <taxon>Nematoda</taxon>
        <taxon>Chromadorea</taxon>
        <taxon>Rhabditida</taxon>
        <taxon>Rhabditina</taxon>
        <taxon>Rhabditomorpha</taxon>
        <taxon>Rhabditoidea</taxon>
        <taxon>Rhabditidae</taxon>
        <taxon>Mesorhabditinae</taxon>
        <taxon>Mesorhabditis</taxon>
    </lineage>
</organism>
<reference evidence="3" key="1">
    <citation type="submission" date="2024-02" db="UniProtKB">
        <authorList>
            <consortium name="WormBaseParasite"/>
        </authorList>
    </citation>
    <scope>IDENTIFICATION</scope>
</reference>
<name>A0AAF3F3D5_9BILA</name>
<dbReference type="Proteomes" id="UP000887575">
    <property type="component" value="Unassembled WGS sequence"/>
</dbReference>
<keyword evidence="2" id="KW-1185">Reference proteome</keyword>
<feature type="compositionally biased region" description="Low complexity" evidence="1">
    <location>
        <begin position="9"/>
        <end position="28"/>
    </location>
</feature>
<evidence type="ECO:0000256" key="1">
    <source>
        <dbReference type="SAM" id="MobiDB-lite"/>
    </source>
</evidence>
<dbReference type="WBParaSite" id="MBELARI_LOCUS20218">
    <property type="protein sequence ID" value="MBELARI_LOCUS20218"/>
    <property type="gene ID" value="MBELARI_LOCUS20218"/>
</dbReference>
<evidence type="ECO:0000313" key="3">
    <source>
        <dbReference type="WBParaSite" id="MBELARI_LOCUS20218"/>
    </source>
</evidence>
<dbReference type="AlphaFoldDB" id="A0AAF3F3D5"/>
<sequence>MSLPRFRLSRSTSISSSSGETRSSSLPLDSPPLPGTLTSAFNEDQSAEESFFDWRRSARAHANTTI</sequence>
<accession>A0AAF3F3D5</accession>
<protein>
    <submittedName>
        <fullName evidence="3">Uncharacterized protein</fullName>
    </submittedName>
</protein>